<dbReference type="PANTHER" id="PTHR45650:SF89">
    <property type="entry name" value="GDSL-LIKE LIPASE_ACYLHYDROLASE"/>
    <property type="match status" value="1"/>
</dbReference>
<dbReference type="Proteomes" id="UP000743370">
    <property type="component" value="Unassembled WGS sequence"/>
</dbReference>
<gene>
    <name evidence="8" type="ORF">HKW66_Vig0009880</name>
</gene>
<dbReference type="AlphaFoldDB" id="A0A8T0LIC9"/>
<keyword evidence="4" id="KW-0732">Signal</keyword>
<name>A0A8T0LIC9_PHAAN</name>
<sequence length="375" mass="41408">MEMIVIRGLIDGGEISVHLLPSCADAEPLTRRGSFAELVSVSFSHFANGRCRDALFVRCISEAIVVVRRRSSEVHSRAKVWTLFPCSPTVVLGAEILGFDGYIPPFANTSVSDIMKGVNYASAASGILNETGTHWGEHFSLKMQVENHKAIVSKITMKLRNSDKAKEHLNKCLYYVSIGSNDYINNYFLPEHYNSSQTFSTDQFAKALVKEYSRNLMELRSLGARKFALIGLLPIGCIPGEISARGKPGSLCVKEENDAVVTFNDELKSLVDRFNKEFPDSKFIFIDTVKAILTGTTKNVQDVKAGLVDVVSCCKVGSNGLCIPNEKPCKNRNVRPFFDSYHPSDFANEANTAIAYNDVSTKAAYPMDISHLVKL</sequence>
<dbReference type="Pfam" id="PF00657">
    <property type="entry name" value="Lipase_GDSL"/>
    <property type="match status" value="1"/>
</dbReference>
<keyword evidence="5" id="KW-0378">Hydrolase</keyword>
<reference evidence="8 9" key="1">
    <citation type="submission" date="2020-05" db="EMBL/GenBank/DDBJ databases">
        <title>Vigna angularis (adzuki bean) Var. LongXiaoDou No. 4 denovo assembly.</title>
        <authorList>
            <person name="Xiang H."/>
        </authorList>
    </citation>
    <scope>NUCLEOTIDE SEQUENCE [LARGE SCALE GENOMIC DNA]</scope>
    <source>
        <tissue evidence="8">Leaf</tissue>
    </source>
</reference>
<dbReference type="EMBL" id="JABFOF010000001">
    <property type="protein sequence ID" value="KAG2410323.1"/>
    <property type="molecule type" value="Genomic_DNA"/>
</dbReference>
<keyword evidence="7" id="KW-0443">Lipid metabolism</keyword>
<protein>
    <submittedName>
        <fullName evidence="8">GDSL esterase/lipase</fullName>
    </submittedName>
</protein>
<evidence type="ECO:0000256" key="3">
    <source>
        <dbReference type="ARBA" id="ARBA00022525"/>
    </source>
</evidence>
<evidence type="ECO:0000313" key="8">
    <source>
        <dbReference type="EMBL" id="KAG2410323.1"/>
    </source>
</evidence>
<evidence type="ECO:0000256" key="4">
    <source>
        <dbReference type="ARBA" id="ARBA00022729"/>
    </source>
</evidence>
<dbReference type="InterPro" id="IPR036514">
    <property type="entry name" value="SGNH_hydro_sf"/>
</dbReference>
<evidence type="ECO:0000256" key="5">
    <source>
        <dbReference type="ARBA" id="ARBA00022801"/>
    </source>
</evidence>
<dbReference type="GO" id="GO:0005576">
    <property type="term" value="C:extracellular region"/>
    <property type="evidence" value="ECO:0007669"/>
    <property type="project" value="UniProtKB-SubCell"/>
</dbReference>
<comment type="subcellular location">
    <subcellularLocation>
        <location evidence="1">Secreted</location>
    </subcellularLocation>
</comment>
<proteinExistence type="inferred from homology"/>
<evidence type="ECO:0000256" key="7">
    <source>
        <dbReference type="ARBA" id="ARBA00023098"/>
    </source>
</evidence>
<dbReference type="GO" id="GO:0016788">
    <property type="term" value="F:hydrolase activity, acting on ester bonds"/>
    <property type="evidence" value="ECO:0007669"/>
    <property type="project" value="InterPro"/>
</dbReference>
<organism evidence="8 9">
    <name type="scientific">Phaseolus angularis</name>
    <name type="common">Azuki bean</name>
    <name type="synonym">Vigna angularis</name>
    <dbReference type="NCBI Taxonomy" id="3914"/>
    <lineage>
        <taxon>Eukaryota</taxon>
        <taxon>Viridiplantae</taxon>
        <taxon>Streptophyta</taxon>
        <taxon>Embryophyta</taxon>
        <taxon>Tracheophyta</taxon>
        <taxon>Spermatophyta</taxon>
        <taxon>Magnoliopsida</taxon>
        <taxon>eudicotyledons</taxon>
        <taxon>Gunneridae</taxon>
        <taxon>Pentapetalae</taxon>
        <taxon>rosids</taxon>
        <taxon>fabids</taxon>
        <taxon>Fabales</taxon>
        <taxon>Fabaceae</taxon>
        <taxon>Papilionoideae</taxon>
        <taxon>50 kb inversion clade</taxon>
        <taxon>NPAAA clade</taxon>
        <taxon>indigoferoid/millettioid clade</taxon>
        <taxon>Phaseoleae</taxon>
        <taxon>Vigna</taxon>
    </lineage>
</organism>
<dbReference type="PANTHER" id="PTHR45650">
    <property type="entry name" value="GDSL-LIKE LIPASE/ACYLHYDROLASE-RELATED"/>
    <property type="match status" value="1"/>
</dbReference>
<comment type="caution">
    <text evidence="8">The sequence shown here is derived from an EMBL/GenBank/DDBJ whole genome shotgun (WGS) entry which is preliminary data.</text>
</comment>
<keyword evidence="6" id="KW-0442">Lipid degradation</keyword>
<dbReference type="GO" id="GO:0016042">
    <property type="term" value="P:lipid catabolic process"/>
    <property type="evidence" value="ECO:0007669"/>
    <property type="project" value="UniProtKB-KW"/>
</dbReference>
<accession>A0A8T0LIC9</accession>
<evidence type="ECO:0000256" key="6">
    <source>
        <dbReference type="ARBA" id="ARBA00022963"/>
    </source>
</evidence>
<evidence type="ECO:0000256" key="2">
    <source>
        <dbReference type="ARBA" id="ARBA00008668"/>
    </source>
</evidence>
<evidence type="ECO:0000313" key="9">
    <source>
        <dbReference type="Proteomes" id="UP000743370"/>
    </source>
</evidence>
<dbReference type="Gene3D" id="3.40.50.1110">
    <property type="entry name" value="SGNH hydrolase"/>
    <property type="match status" value="1"/>
</dbReference>
<keyword evidence="3" id="KW-0964">Secreted</keyword>
<dbReference type="InterPro" id="IPR051238">
    <property type="entry name" value="GDSL_esterase/lipase"/>
</dbReference>
<dbReference type="InterPro" id="IPR001087">
    <property type="entry name" value="GDSL"/>
</dbReference>
<evidence type="ECO:0000256" key="1">
    <source>
        <dbReference type="ARBA" id="ARBA00004613"/>
    </source>
</evidence>
<comment type="similarity">
    <text evidence="2">Belongs to the 'GDSL' lipolytic enzyme family.</text>
</comment>